<protein>
    <submittedName>
        <fullName evidence="4">Uncharacterized protein</fullName>
    </submittedName>
</protein>
<feature type="repeat" description="TPR" evidence="3">
    <location>
        <begin position="277"/>
        <end position="310"/>
    </location>
</feature>
<dbReference type="OrthoDB" id="9814129at2"/>
<gene>
    <name evidence="4" type="ORF">BON30_16125</name>
</gene>
<comment type="caution">
    <text evidence="4">The sequence shown here is derived from an EMBL/GenBank/DDBJ whole genome shotgun (WGS) entry which is preliminary data.</text>
</comment>
<sequence>MTQSDLQQRGYEQLRAGNYEEAKRLFREHEERAGTAAGTRTQLRQAEARLAAGDLKDAAERYEQVLERNPCLPDVYLGLARISLLTGQLDSARVHATAAMRLGPNLGLAWALLGLVHEAQGDEEMALDHLREAVALSPSVFLCQYNYGRVLAASGRPAEALAPLLQATELEPRNPDGFSALGIAYKQAGQYANALRALERATSLAPRSLDAWATLADVRFAAGEYKPAREVLDQALAACGDHPALLEKALAAAMMLSDPPGAIAYVERELRLVPDHAQGWLNLAHLALQAKDFEKSESAARELLRRDPKNWQAWFHLGNLFDAVPLEQDAEQAYREAIALAPTQWKPLANLAGLLLQMKARDKNAEALPLLEKALTLVPPGEWLVHYNLALAHTKLGHPERALELARRIQREAPPADPMVAQARKLESNLQEAAARRN</sequence>
<dbReference type="RefSeq" id="WP_071899252.1">
    <property type="nucleotide sequence ID" value="NZ_MPIN01000004.1"/>
</dbReference>
<dbReference type="STRING" id="83449.BON30_16125"/>
<evidence type="ECO:0000256" key="1">
    <source>
        <dbReference type="ARBA" id="ARBA00022737"/>
    </source>
</evidence>
<dbReference type="SUPFAM" id="SSF48452">
    <property type="entry name" value="TPR-like"/>
    <property type="match status" value="2"/>
</dbReference>
<dbReference type="InterPro" id="IPR019734">
    <property type="entry name" value="TPR_rpt"/>
</dbReference>
<dbReference type="AlphaFoldDB" id="A0A1L9BA00"/>
<evidence type="ECO:0000313" key="4">
    <source>
        <dbReference type="EMBL" id="OJH39082.1"/>
    </source>
</evidence>
<proteinExistence type="predicted"/>
<reference evidence="5" key="1">
    <citation type="submission" date="2016-11" db="EMBL/GenBank/DDBJ databases">
        <authorList>
            <person name="Shukria A."/>
            <person name="Stevens D.C."/>
        </authorList>
    </citation>
    <scope>NUCLEOTIDE SEQUENCE [LARGE SCALE GENOMIC DNA]</scope>
    <source>
        <strain evidence="5">Cbfe23</strain>
    </source>
</reference>
<dbReference type="InterPro" id="IPR011990">
    <property type="entry name" value="TPR-like_helical_dom_sf"/>
</dbReference>
<keyword evidence="5" id="KW-1185">Reference proteome</keyword>
<feature type="repeat" description="TPR" evidence="3">
    <location>
        <begin position="311"/>
        <end position="344"/>
    </location>
</feature>
<dbReference type="Pfam" id="PF13432">
    <property type="entry name" value="TPR_16"/>
    <property type="match status" value="3"/>
</dbReference>
<evidence type="ECO:0000256" key="3">
    <source>
        <dbReference type="PROSITE-ProRule" id="PRU00339"/>
    </source>
</evidence>
<evidence type="ECO:0000313" key="5">
    <source>
        <dbReference type="Proteomes" id="UP000182229"/>
    </source>
</evidence>
<name>A0A1L9BA00_9BACT</name>
<accession>A0A1L9BA00</accession>
<dbReference type="PANTHER" id="PTHR45586:SF1">
    <property type="entry name" value="LIPOPOLYSACCHARIDE ASSEMBLY PROTEIN B"/>
    <property type="match status" value="1"/>
</dbReference>
<feature type="repeat" description="TPR" evidence="3">
    <location>
        <begin position="175"/>
        <end position="208"/>
    </location>
</feature>
<organism evidence="4 5">
    <name type="scientific">Cystobacter ferrugineus</name>
    <dbReference type="NCBI Taxonomy" id="83449"/>
    <lineage>
        <taxon>Bacteria</taxon>
        <taxon>Pseudomonadati</taxon>
        <taxon>Myxococcota</taxon>
        <taxon>Myxococcia</taxon>
        <taxon>Myxococcales</taxon>
        <taxon>Cystobacterineae</taxon>
        <taxon>Archangiaceae</taxon>
        <taxon>Cystobacter</taxon>
    </lineage>
</organism>
<keyword evidence="1" id="KW-0677">Repeat</keyword>
<evidence type="ECO:0000256" key="2">
    <source>
        <dbReference type="ARBA" id="ARBA00022803"/>
    </source>
</evidence>
<dbReference type="SMART" id="SM00028">
    <property type="entry name" value="TPR"/>
    <property type="match status" value="10"/>
</dbReference>
<dbReference type="Pfam" id="PF14559">
    <property type="entry name" value="TPR_19"/>
    <property type="match status" value="2"/>
</dbReference>
<feature type="repeat" description="TPR" evidence="3">
    <location>
        <begin position="107"/>
        <end position="140"/>
    </location>
</feature>
<reference evidence="4 5" key="2">
    <citation type="submission" date="2016-12" db="EMBL/GenBank/DDBJ databases">
        <title>Draft Genome Sequence of Cystobacter ferrugineus Strain Cbfe23.</title>
        <authorList>
            <person name="Akbar S."/>
            <person name="Dowd S.E."/>
            <person name="Stevens D.C."/>
        </authorList>
    </citation>
    <scope>NUCLEOTIDE SEQUENCE [LARGE SCALE GENOMIC DNA]</scope>
    <source>
        <strain evidence="4 5">Cbfe23</strain>
    </source>
</reference>
<keyword evidence="2 3" id="KW-0802">TPR repeat</keyword>
<dbReference type="Gene3D" id="1.25.40.10">
    <property type="entry name" value="Tetratricopeptide repeat domain"/>
    <property type="match status" value="2"/>
</dbReference>
<dbReference type="InterPro" id="IPR051012">
    <property type="entry name" value="CellSynth/LPSAsmb/PSIAsmb"/>
</dbReference>
<dbReference type="PANTHER" id="PTHR45586">
    <property type="entry name" value="TPR REPEAT-CONTAINING PROTEIN PA4667"/>
    <property type="match status" value="1"/>
</dbReference>
<dbReference type="PROSITE" id="PS50005">
    <property type="entry name" value="TPR"/>
    <property type="match status" value="4"/>
</dbReference>
<dbReference type="Proteomes" id="UP000182229">
    <property type="component" value="Unassembled WGS sequence"/>
</dbReference>
<dbReference type="EMBL" id="MPIN01000004">
    <property type="protein sequence ID" value="OJH39082.1"/>
    <property type="molecule type" value="Genomic_DNA"/>
</dbReference>